<evidence type="ECO:0000256" key="1">
    <source>
        <dbReference type="SAM" id="Phobius"/>
    </source>
</evidence>
<keyword evidence="1" id="KW-1133">Transmembrane helix</keyword>
<proteinExistence type="predicted"/>
<gene>
    <name evidence="3" type="ORF">DEA8626_02089</name>
</gene>
<sequence length="208" mass="20896">MFGCAARNVAAGVFVAAMSLAIPAWSTTITFSSLPDEGAALTSYTENGITATAGSGTLGWFTSPGSAHVDDSGTGFTADITFTTGGIFDAVGFTLTSLGYSMLSAPGPVTDNILVTGYVGGSLVAGANYTLSSVAGAVQNILLGTAFTGIDALTISLLYPRNVTFCDAPCGHFDLNDVTLAAVPLPASALMLGVAALGLGLVARRRKI</sequence>
<accession>A0A2R8B7I7</accession>
<keyword evidence="1" id="KW-0472">Membrane</keyword>
<dbReference type="OrthoDB" id="7864144at2"/>
<dbReference type="AlphaFoldDB" id="A0A2R8B7I7"/>
<evidence type="ECO:0008006" key="5">
    <source>
        <dbReference type="Google" id="ProtNLM"/>
    </source>
</evidence>
<feature type="signal peptide" evidence="2">
    <location>
        <begin position="1"/>
        <end position="26"/>
    </location>
</feature>
<name>A0A2R8B7I7_9RHOB</name>
<keyword evidence="2" id="KW-0732">Signal</keyword>
<protein>
    <recommendedName>
        <fullName evidence="5">VPLPA-CTERM protein sorting domain-containing protein</fullName>
    </recommendedName>
</protein>
<dbReference type="NCBIfam" id="TIGR03370">
    <property type="entry name" value="VPLPA-CTERM"/>
    <property type="match status" value="1"/>
</dbReference>
<dbReference type="Proteomes" id="UP000244924">
    <property type="component" value="Unassembled WGS sequence"/>
</dbReference>
<keyword evidence="1" id="KW-0812">Transmembrane</keyword>
<feature type="chain" id="PRO_5015327705" description="VPLPA-CTERM protein sorting domain-containing protein" evidence="2">
    <location>
        <begin position="27"/>
        <end position="208"/>
    </location>
</feature>
<dbReference type="InterPro" id="IPR022472">
    <property type="entry name" value="VPLPA-CTERM"/>
</dbReference>
<keyword evidence="4" id="KW-1185">Reference proteome</keyword>
<evidence type="ECO:0000313" key="3">
    <source>
        <dbReference type="EMBL" id="SPH18550.1"/>
    </source>
</evidence>
<evidence type="ECO:0000256" key="2">
    <source>
        <dbReference type="SAM" id="SignalP"/>
    </source>
</evidence>
<evidence type="ECO:0000313" key="4">
    <source>
        <dbReference type="Proteomes" id="UP000244924"/>
    </source>
</evidence>
<organism evidence="3 4">
    <name type="scientific">Albidovulum aquaemixtae</name>
    <dbReference type="NCBI Taxonomy" id="1542388"/>
    <lineage>
        <taxon>Bacteria</taxon>
        <taxon>Pseudomonadati</taxon>
        <taxon>Pseudomonadota</taxon>
        <taxon>Alphaproteobacteria</taxon>
        <taxon>Rhodobacterales</taxon>
        <taxon>Paracoccaceae</taxon>
        <taxon>Albidovulum</taxon>
    </lineage>
</organism>
<reference evidence="3 4" key="1">
    <citation type="submission" date="2018-03" db="EMBL/GenBank/DDBJ databases">
        <authorList>
            <person name="Keele B.F."/>
        </authorList>
    </citation>
    <scope>NUCLEOTIDE SEQUENCE [LARGE SCALE GENOMIC DNA]</scope>
    <source>
        <strain evidence="3 4">CECT 8626</strain>
    </source>
</reference>
<dbReference type="EMBL" id="OMOQ01000001">
    <property type="protein sequence ID" value="SPH18550.1"/>
    <property type="molecule type" value="Genomic_DNA"/>
</dbReference>
<feature type="transmembrane region" description="Helical" evidence="1">
    <location>
        <begin position="180"/>
        <end position="203"/>
    </location>
</feature>